<dbReference type="Proteomes" id="UP000192801">
    <property type="component" value="Unassembled WGS sequence"/>
</dbReference>
<name>A0A1X0DC56_9MYCO</name>
<feature type="region of interest" description="Disordered" evidence="1">
    <location>
        <begin position="1"/>
        <end position="22"/>
    </location>
</feature>
<proteinExistence type="predicted"/>
<dbReference type="SMART" id="SM01236">
    <property type="entry name" value="Haem_oxygenase_2"/>
    <property type="match status" value="1"/>
</dbReference>
<evidence type="ECO:0008006" key="4">
    <source>
        <dbReference type="Google" id="ProtNLM"/>
    </source>
</evidence>
<dbReference type="Gene3D" id="1.20.910.10">
    <property type="entry name" value="Heme oxygenase-like"/>
    <property type="match status" value="1"/>
</dbReference>
<protein>
    <recommendedName>
        <fullName evidence="4">Iron-containing redox enzyme family protein</fullName>
    </recommendedName>
</protein>
<dbReference type="OrthoDB" id="252872at2"/>
<reference evidence="2 3" key="1">
    <citation type="submission" date="2016-12" db="EMBL/GenBank/DDBJ databases">
        <title>The new phylogeny of genus Mycobacterium.</title>
        <authorList>
            <person name="Tortoli E."/>
            <person name="Trovato A."/>
            <person name="Cirillo D.M."/>
        </authorList>
    </citation>
    <scope>NUCLEOTIDE SEQUENCE [LARGE SCALE GENOMIC DNA]</scope>
    <source>
        <strain evidence="2 3">DSM 45130</strain>
    </source>
</reference>
<dbReference type="SUPFAM" id="SSF48613">
    <property type="entry name" value="Heme oxygenase-like"/>
    <property type="match status" value="1"/>
</dbReference>
<sequence>MTASTTTSPARLDQPRLPTPRGPVSAMVVEALTHPAVDTVPRDPAPGEIDPFGSDLQLALTVCYELHYRGFAGVDPEWEWHPDLLRLRSGMERTLLSALHREIAPVDPATTVADELARLSAEPVHGSGVSHRLRERGTWAQMREYFAHRSIYHLKEGDPHAWLIPRLAGPAKASFVAVEFDEFGAGRAHRAHHRLFADLMGAADLDARYLGYLDAVPATSLLVVNLMSLFGLHRRLRGAAAGQFAAIEITSSPGSRRMVDALRRLAAPAACVHFYAEHVEADAVHEQVVRHELIDELLRTEPDLAPDVIFGIRAWEFTEDRLDAHLQRSWDRGDGSLRRPLG</sequence>
<evidence type="ECO:0000313" key="3">
    <source>
        <dbReference type="Proteomes" id="UP000192801"/>
    </source>
</evidence>
<keyword evidence="3" id="KW-1185">Reference proteome</keyword>
<organism evidence="2 3">
    <name type="scientific">Mycolicibacterium insubricum</name>
    <dbReference type="NCBI Taxonomy" id="444597"/>
    <lineage>
        <taxon>Bacteria</taxon>
        <taxon>Bacillati</taxon>
        <taxon>Actinomycetota</taxon>
        <taxon>Actinomycetes</taxon>
        <taxon>Mycobacteriales</taxon>
        <taxon>Mycobacteriaceae</taxon>
        <taxon>Mycolicibacterium</taxon>
    </lineage>
</organism>
<dbReference type="Pfam" id="PF14518">
    <property type="entry name" value="Haem_oxygenas_2"/>
    <property type="match status" value="1"/>
</dbReference>
<gene>
    <name evidence="2" type="ORF">BST26_12920</name>
</gene>
<dbReference type="AlphaFoldDB" id="A0A1X0DC56"/>
<dbReference type="EMBL" id="MVHS01000029">
    <property type="protein sequence ID" value="ORA69762.1"/>
    <property type="molecule type" value="Genomic_DNA"/>
</dbReference>
<dbReference type="InterPro" id="IPR016084">
    <property type="entry name" value="Haem_Oase-like_multi-hlx"/>
</dbReference>
<comment type="caution">
    <text evidence="2">The sequence shown here is derived from an EMBL/GenBank/DDBJ whole genome shotgun (WGS) entry which is preliminary data.</text>
</comment>
<dbReference type="STRING" id="444597.BST26_12920"/>
<evidence type="ECO:0000256" key="1">
    <source>
        <dbReference type="SAM" id="MobiDB-lite"/>
    </source>
</evidence>
<dbReference type="RefSeq" id="WP_083031444.1">
    <property type="nucleotide sequence ID" value="NZ_AP022618.1"/>
</dbReference>
<accession>A0A1X0DC56</accession>
<evidence type="ECO:0000313" key="2">
    <source>
        <dbReference type="EMBL" id="ORA69762.1"/>
    </source>
</evidence>